<keyword evidence="1" id="KW-0812">Transmembrane</keyword>
<name>A0A915JUX0_ROMCU</name>
<evidence type="ECO:0000256" key="1">
    <source>
        <dbReference type="SAM" id="Phobius"/>
    </source>
</evidence>
<proteinExistence type="predicted"/>
<reference evidence="3" key="1">
    <citation type="submission" date="2022-11" db="UniProtKB">
        <authorList>
            <consortium name="WormBaseParasite"/>
        </authorList>
    </citation>
    <scope>IDENTIFICATION</scope>
</reference>
<sequence>MILNSLPSYNHETSYRIHRIAMPPLSLIDDNYFLWAFRYLSIFNLFFYLFSKNFDYTHALKCFTCDGTCFFDQQCNCQTGVCEGDYCFVEKIKMGTSVYIQKGCSRGGQPVNGYQCIDHKVKRGVTCSCDDGDFCNSDAGRDQFSSTFLDMLQVPNFSRNITCHSCTSDYVGDACKRKCTGDYCTLYKSFGGAGPFVGSKFGCGSKNSFIHLTYHSGGFDMLYSGRHIFDDGSACTSYLAGSHLR</sequence>
<accession>A0A915JUX0</accession>
<dbReference type="WBParaSite" id="nRc.2.0.1.t29859-RA">
    <property type="protein sequence ID" value="nRc.2.0.1.t29859-RA"/>
    <property type="gene ID" value="nRc.2.0.1.g29859"/>
</dbReference>
<organism evidence="2 3">
    <name type="scientific">Romanomermis culicivorax</name>
    <name type="common">Nematode worm</name>
    <dbReference type="NCBI Taxonomy" id="13658"/>
    <lineage>
        <taxon>Eukaryota</taxon>
        <taxon>Metazoa</taxon>
        <taxon>Ecdysozoa</taxon>
        <taxon>Nematoda</taxon>
        <taxon>Enoplea</taxon>
        <taxon>Dorylaimia</taxon>
        <taxon>Mermithida</taxon>
        <taxon>Mermithoidea</taxon>
        <taxon>Mermithidae</taxon>
        <taxon>Romanomermis</taxon>
    </lineage>
</organism>
<dbReference type="AlphaFoldDB" id="A0A915JUX0"/>
<protein>
    <submittedName>
        <fullName evidence="3">Sodefrin-like factor</fullName>
    </submittedName>
</protein>
<evidence type="ECO:0000313" key="2">
    <source>
        <dbReference type="Proteomes" id="UP000887565"/>
    </source>
</evidence>
<keyword evidence="1" id="KW-1133">Transmembrane helix</keyword>
<evidence type="ECO:0000313" key="3">
    <source>
        <dbReference type="WBParaSite" id="nRc.2.0.1.t29859-RA"/>
    </source>
</evidence>
<feature type="transmembrane region" description="Helical" evidence="1">
    <location>
        <begin position="32"/>
        <end position="51"/>
    </location>
</feature>
<keyword evidence="2" id="KW-1185">Reference proteome</keyword>
<keyword evidence="1" id="KW-0472">Membrane</keyword>
<dbReference type="Proteomes" id="UP000887565">
    <property type="component" value="Unplaced"/>
</dbReference>